<organism evidence="1 2">
    <name type="scientific">Beijerinckia indica subsp. indica (strain ATCC 9039 / DSM 1715 / NCIMB 8712)</name>
    <dbReference type="NCBI Taxonomy" id="395963"/>
    <lineage>
        <taxon>Bacteria</taxon>
        <taxon>Pseudomonadati</taxon>
        <taxon>Pseudomonadota</taxon>
        <taxon>Alphaproteobacteria</taxon>
        <taxon>Hyphomicrobiales</taxon>
        <taxon>Beijerinckiaceae</taxon>
        <taxon>Beijerinckia</taxon>
    </lineage>
</organism>
<evidence type="ECO:0000313" key="1">
    <source>
        <dbReference type="EMBL" id="ACB93870.1"/>
    </source>
</evidence>
<reference evidence="1 2" key="2">
    <citation type="journal article" date="2010" name="J. Bacteriol.">
        <title>Complete genome sequence of Beijerinckia indica subsp. indica.</title>
        <authorList>
            <person name="Tamas I."/>
            <person name="Dedysh S.N."/>
            <person name="Liesack W."/>
            <person name="Stott M.B."/>
            <person name="Alam M."/>
            <person name="Murrell J.C."/>
            <person name="Dunfield P.F."/>
        </authorList>
    </citation>
    <scope>NUCLEOTIDE SEQUENCE [LARGE SCALE GENOMIC DNA]</scope>
    <source>
        <strain evidence="2">ATCC 9039 / DSM 1715 / NCIMB 8712</strain>
    </source>
</reference>
<reference evidence="2" key="1">
    <citation type="submission" date="2008-03" db="EMBL/GenBank/DDBJ databases">
        <title>Complete sequence of chromosome of Beijerinckia indica subsp. indica ATCC 9039.</title>
        <authorList>
            <consortium name="US DOE Joint Genome Institute"/>
            <person name="Copeland A."/>
            <person name="Lucas S."/>
            <person name="Lapidus A."/>
            <person name="Glavina del Rio T."/>
            <person name="Dalin E."/>
            <person name="Tice H."/>
            <person name="Bruce D."/>
            <person name="Goodwin L."/>
            <person name="Pitluck S."/>
            <person name="LaButti K."/>
            <person name="Schmutz J."/>
            <person name="Larimer F."/>
            <person name="Land M."/>
            <person name="Hauser L."/>
            <person name="Kyrpides N."/>
            <person name="Mikhailova N."/>
            <person name="Dunfield P.F."/>
            <person name="Dedysh S.N."/>
            <person name="Liesack W."/>
            <person name="Saw J.H."/>
            <person name="Alam M."/>
            <person name="Chen Y."/>
            <person name="Murrell J.C."/>
            <person name="Richardson P."/>
        </authorList>
    </citation>
    <scope>NUCLEOTIDE SEQUENCE [LARGE SCALE GENOMIC DNA]</scope>
    <source>
        <strain evidence="2">ATCC 9039 / DSM 1715 / NCIMB 8712</strain>
    </source>
</reference>
<sequence length="41" mass="5258">MRAFWLFLAALFGFRLFSNSRYNREFRNLPEEEQKARRRWF</sequence>
<dbReference type="KEGG" id="bid:Bind_0214"/>
<gene>
    <name evidence="1" type="ordered locus">Bind_0214</name>
</gene>
<dbReference type="Proteomes" id="UP000001695">
    <property type="component" value="Chromosome"/>
</dbReference>
<protein>
    <submittedName>
        <fullName evidence="1">Uncharacterized protein</fullName>
    </submittedName>
</protein>
<name>B2ICI1_BEII9</name>
<dbReference type="STRING" id="395963.Bind_0214"/>
<dbReference type="AlphaFoldDB" id="B2ICI1"/>
<accession>B2ICI1</accession>
<keyword evidence="2" id="KW-1185">Reference proteome</keyword>
<dbReference type="HOGENOM" id="CLU_3266324_0_0_5"/>
<evidence type="ECO:0000313" key="2">
    <source>
        <dbReference type="Proteomes" id="UP000001695"/>
    </source>
</evidence>
<dbReference type="EMBL" id="CP001016">
    <property type="protein sequence ID" value="ACB93870.1"/>
    <property type="molecule type" value="Genomic_DNA"/>
</dbReference>
<dbReference type="RefSeq" id="WP_012383228.1">
    <property type="nucleotide sequence ID" value="NC_010581.1"/>
</dbReference>
<proteinExistence type="predicted"/>